<sequence>MTEATLATIGYENATLPEVIEKLKAAKVEVLIDVRAVAASRRPGFSKTMLSNSLREEGIDYLHLRALGTPKPGREAARKGRIDEMRAIYDEHLADPAAIAELAKAAEVARGRKAALLCYEREAHGCHRRVIAERLAAEGFVAEDL</sequence>
<dbReference type="AlphaFoldDB" id="A0A840I512"/>
<evidence type="ECO:0000313" key="1">
    <source>
        <dbReference type="EMBL" id="MBB4659371.1"/>
    </source>
</evidence>
<keyword evidence="2" id="KW-1185">Reference proteome</keyword>
<dbReference type="PIRSF" id="PIRSF024492">
    <property type="entry name" value="UCP024492"/>
    <property type="match status" value="1"/>
</dbReference>
<dbReference type="InterPro" id="IPR007438">
    <property type="entry name" value="DUF488"/>
</dbReference>
<organism evidence="1 2">
    <name type="scientific">Parvularcula dongshanensis</name>
    <dbReference type="NCBI Taxonomy" id="1173995"/>
    <lineage>
        <taxon>Bacteria</taxon>
        <taxon>Pseudomonadati</taxon>
        <taxon>Pseudomonadota</taxon>
        <taxon>Alphaproteobacteria</taxon>
        <taxon>Parvularculales</taxon>
        <taxon>Parvularculaceae</taxon>
        <taxon>Parvularcula</taxon>
    </lineage>
</organism>
<reference evidence="1 2" key="1">
    <citation type="submission" date="2020-08" db="EMBL/GenBank/DDBJ databases">
        <title>Genomic Encyclopedia of Type Strains, Phase IV (KMG-IV): sequencing the most valuable type-strain genomes for metagenomic binning, comparative biology and taxonomic classification.</title>
        <authorList>
            <person name="Goeker M."/>
        </authorList>
    </citation>
    <scope>NUCLEOTIDE SEQUENCE [LARGE SCALE GENOMIC DNA]</scope>
    <source>
        <strain evidence="1 2">DSM 102850</strain>
    </source>
</reference>
<evidence type="ECO:0000313" key="2">
    <source>
        <dbReference type="Proteomes" id="UP000563524"/>
    </source>
</evidence>
<accession>A0A840I512</accession>
<dbReference type="PANTHER" id="PTHR39337:SF1">
    <property type="entry name" value="BLR5642 PROTEIN"/>
    <property type="match status" value="1"/>
</dbReference>
<protein>
    <submittedName>
        <fullName evidence="1">Uncharacterized protein (DUF488 family)</fullName>
    </submittedName>
</protein>
<dbReference type="Proteomes" id="UP000563524">
    <property type="component" value="Unassembled WGS sequence"/>
</dbReference>
<dbReference type="RefSeq" id="WP_183817885.1">
    <property type="nucleotide sequence ID" value="NZ_JACHOB010000003.1"/>
</dbReference>
<comment type="caution">
    <text evidence="1">The sequence shown here is derived from an EMBL/GenBank/DDBJ whole genome shotgun (WGS) entry which is preliminary data.</text>
</comment>
<dbReference type="PANTHER" id="PTHR39337">
    <property type="entry name" value="BLR5642 PROTEIN"/>
    <property type="match status" value="1"/>
</dbReference>
<dbReference type="InterPro" id="IPR014519">
    <property type="entry name" value="UCP024492"/>
</dbReference>
<proteinExistence type="predicted"/>
<gene>
    <name evidence="1" type="ORF">GGQ59_001896</name>
</gene>
<dbReference type="Pfam" id="PF04343">
    <property type="entry name" value="DUF488"/>
    <property type="match status" value="1"/>
</dbReference>
<name>A0A840I512_9PROT</name>
<dbReference type="EMBL" id="JACHOB010000003">
    <property type="protein sequence ID" value="MBB4659371.1"/>
    <property type="molecule type" value="Genomic_DNA"/>
</dbReference>